<evidence type="ECO:0000313" key="6">
    <source>
        <dbReference type="Proteomes" id="UP000612055"/>
    </source>
</evidence>
<dbReference type="Proteomes" id="UP000612055">
    <property type="component" value="Unassembled WGS sequence"/>
</dbReference>
<dbReference type="PANTHER" id="PTHR12411">
    <property type="entry name" value="CYSTEINE PROTEASE FAMILY C1-RELATED"/>
    <property type="match status" value="1"/>
</dbReference>
<evidence type="ECO:0000256" key="1">
    <source>
        <dbReference type="ARBA" id="ARBA00008455"/>
    </source>
</evidence>
<dbReference type="PROSITE" id="PS00639">
    <property type="entry name" value="THIOL_PROTEASE_HIS"/>
    <property type="match status" value="1"/>
</dbReference>
<gene>
    <name evidence="5" type="ORF">HYH03_009518</name>
</gene>
<dbReference type="InterPro" id="IPR025660">
    <property type="entry name" value="Pept_his_AS"/>
</dbReference>
<evidence type="ECO:0000259" key="4">
    <source>
        <dbReference type="SMART" id="SM00645"/>
    </source>
</evidence>
<name>A0A835Y0B1_9CHLO</name>
<evidence type="ECO:0000313" key="5">
    <source>
        <dbReference type="EMBL" id="KAG2492278.1"/>
    </source>
</evidence>
<evidence type="ECO:0000256" key="3">
    <source>
        <dbReference type="SAM" id="SignalP"/>
    </source>
</evidence>
<feature type="compositionally biased region" description="Low complexity" evidence="2">
    <location>
        <begin position="115"/>
        <end position="130"/>
    </location>
</feature>
<keyword evidence="6" id="KW-1185">Reference proteome</keyword>
<dbReference type="Gene3D" id="3.90.70.10">
    <property type="entry name" value="Cysteine proteinases"/>
    <property type="match status" value="1"/>
</dbReference>
<dbReference type="InterPro" id="IPR000668">
    <property type="entry name" value="Peptidase_C1A_C"/>
</dbReference>
<protein>
    <recommendedName>
        <fullName evidence="4">Peptidase C1A papain C-terminal domain-containing protein</fullName>
    </recommendedName>
</protein>
<comment type="similarity">
    <text evidence="1">Belongs to the peptidase C1 family.</text>
</comment>
<dbReference type="GO" id="GO:0008234">
    <property type="term" value="F:cysteine-type peptidase activity"/>
    <property type="evidence" value="ECO:0007669"/>
    <property type="project" value="InterPro"/>
</dbReference>
<dbReference type="PRINTS" id="PR00705">
    <property type="entry name" value="PAPAIN"/>
</dbReference>
<dbReference type="AlphaFoldDB" id="A0A835Y0B1"/>
<feature type="region of interest" description="Disordered" evidence="2">
    <location>
        <begin position="31"/>
        <end position="92"/>
    </location>
</feature>
<feature type="chain" id="PRO_5032960336" description="Peptidase C1A papain C-terminal domain-containing protein" evidence="3">
    <location>
        <begin position="32"/>
        <end position="699"/>
    </location>
</feature>
<dbReference type="SUPFAM" id="SSF54001">
    <property type="entry name" value="Cysteine proteinases"/>
    <property type="match status" value="1"/>
</dbReference>
<organism evidence="5 6">
    <name type="scientific">Edaphochlamys debaryana</name>
    <dbReference type="NCBI Taxonomy" id="47281"/>
    <lineage>
        <taxon>Eukaryota</taxon>
        <taxon>Viridiplantae</taxon>
        <taxon>Chlorophyta</taxon>
        <taxon>core chlorophytes</taxon>
        <taxon>Chlorophyceae</taxon>
        <taxon>CS clade</taxon>
        <taxon>Chlamydomonadales</taxon>
        <taxon>Chlamydomonadales incertae sedis</taxon>
        <taxon>Edaphochlamys</taxon>
    </lineage>
</organism>
<accession>A0A835Y0B1</accession>
<proteinExistence type="inferred from homology"/>
<dbReference type="SMART" id="SM00645">
    <property type="entry name" value="Pept_C1"/>
    <property type="match status" value="1"/>
</dbReference>
<sequence>MPPRKSRGRLASACLLAFTLTVLYGSIAASAQKVTRGVDPEPSSSGSGGAGEPVPIAGLPAVAVPFGEALTPKKDASEKTDDDEDKPGCWGSVNPEQQAGYGVCAEPQPALATRSASVGGSSAGTVGDGVAPDDPSVWTPVAELKARELKELTEAKADPAAAYAKWLAANKKTYAAISPMGQAVFAEFLKVIDLGLKHNSDPDTTFACGSCWTFSTTAVIEAQASTPTAKAPYLSTQQLVDCSITAPELPGDGNNGCDGGLPEIAFSYAKTQGILLETDYPYSSSGYNDKTDPIRKTCRSSAYVNNKRMFISSYQRISSNEQDMLDEMCIRGAKALAIAMYHAVAIVGYGVQNGVNYWLVRNSWGPTWGDPAFPGYMRFKHSLLGDSGGIRTHTCRTDETGPVALRTTATAGPFRRPNCAKYGYAYGYDNLATAQTEAVAACSNYYGTTCTAVASGTNECRDAAYIKNLQDWITSYTNSTLPYYAVAADGSCGNPTGAYGADYNSVLSTALSMWNTSACSNPLVTSTSPCALVVKGSKVAAKCTDASKWAATVTQAMQDTEWGYAYAIFADPKCGNQWYEYNWDTLDQARASTEALASCTADSIKAGMGPCSLVASGVAKCTRPSAWADASDDAYQYTNYGNYWGVWADKMCEDVWYDYDWKRYDDMLLNSKALDMCNQAALDKGWSANSCGMVDSGTG</sequence>
<dbReference type="EMBL" id="JAEHOE010000046">
    <property type="protein sequence ID" value="KAG2492278.1"/>
    <property type="molecule type" value="Genomic_DNA"/>
</dbReference>
<feature type="region of interest" description="Disordered" evidence="2">
    <location>
        <begin position="115"/>
        <end position="134"/>
    </location>
</feature>
<comment type="caution">
    <text evidence="5">The sequence shown here is derived from an EMBL/GenBank/DDBJ whole genome shotgun (WGS) entry which is preliminary data.</text>
</comment>
<dbReference type="OrthoDB" id="513248at2759"/>
<dbReference type="Pfam" id="PF00112">
    <property type="entry name" value="Peptidase_C1"/>
    <property type="match status" value="2"/>
</dbReference>
<dbReference type="InterPro" id="IPR013128">
    <property type="entry name" value="Peptidase_C1A"/>
</dbReference>
<reference evidence="5" key="1">
    <citation type="journal article" date="2020" name="bioRxiv">
        <title>Comparative genomics of Chlamydomonas.</title>
        <authorList>
            <person name="Craig R.J."/>
            <person name="Hasan A.R."/>
            <person name="Ness R.W."/>
            <person name="Keightley P.D."/>
        </authorList>
    </citation>
    <scope>NUCLEOTIDE SEQUENCE</scope>
    <source>
        <strain evidence="5">CCAP 11/70</strain>
    </source>
</reference>
<feature type="signal peptide" evidence="3">
    <location>
        <begin position="1"/>
        <end position="31"/>
    </location>
</feature>
<keyword evidence="3" id="KW-0732">Signal</keyword>
<dbReference type="GO" id="GO:0006508">
    <property type="term" value="P:proteolysis"/>
    <property type="evidence" value="ECO:0007669"/>
    <property type="project" value="InterPro"/>
</dbReference>
<dbReference type="InterPro" id="IPR038765">
    <property type="entry name" value="Papain-like_cys_pep_sf"/>
</dbReference>
<feature type="domain" description="Peptidase C1A papain C-terminal" evidence="4">
    <location>
        <begin position="185"/>
        <end position="406"/>
    </location>
</feature>
<evidence type="ECO:0000256" key="2">
    <source>
        <dbReference type="SAM" id="MobiDB-lite"/>
    </source>
</evidence>